<dbReference type="AlphaFoldDB" id="A0A420WSA6"/>
<proteinExistence type="predicted"/>
<name>A0A420WSA6_9PROT</name>
<evidence type="ECO:0000259" key="1">
    <source>
        <dbReference type="Pfam" id="PF00535"/>
    </source>
</evidence>
<reference evidence="2 3" key="1">
    <citation type="submission" date="2018-10" db="EMBL/GenBank/DDBJ databases">
        <title>Comparative analysis of microorganisms from saline springs in Andes Mountain Range, Colombia.</title>
        <authorList>
            <person name="Rubin E."/>
        </authorList>
    </citation>
    <scope>NUCLEOTIDE SEQUENCE [LARGE SCALE GENOMIC DNA]</scope>
    <source>
        <strain evidence="2 3">USBA 36</strain>
    </source>
</reference>
<comment type="caution">
    <text evidence="2">The sequence shown here is derived from an EMBL/GenBank/DDBJ whole genome shotgun (WGS) entry which is preliminary data.</text>
</comment>
<dbReference type="Pfam" id="PF00535">
    <property type="entry name" value="Glycos_transf_2"/>
    <property type="match status" value="1"/>
</dbReference>
<dbReference type="InterPro" id="IPR029044">
    <property type="entry name" value="Nucleotide-diphossugar_trans"/>
</dbReference>
<dbReference type="RefSeq" id="WP_121218950.1">
    <property type="nucleotide sequence ID" value="NZ_RBIG01000001.1"/>
</dbReference>
<dbReference type="PANTHER" id="PTHR43179:SF7">
    <property type="entry name" value="RHAMNOSYLTRANSFERASE WBBL"/>
    <property type="match status" value="1"/>
</dbReference>
<feature type="domain" description="Glycosyltransferase 2-like" evidence="1">
    <location>
        <begin position="313"/>
        <end position="412"/>
    </location>
</feature>
<dbReference type="OrthoDB" id="9783791at2"/>
<dbReference type="SUPFAM" id="SSF53448">
    <property type="entry name" value="Nucleotide-diphospho-sugar transferases"/>
    <property type="match status" value="1"/>
</dbReference>
<keyword evidence="2" id="KW-0808">Transferase</keyword>
<organism evidence="2 3">
    <name type="scientific">Oceanibaculum indicum</name>
    <dbReference type="NCBI Taxonomy" id="526216"/>
    <lineage>
        <taxon>Bacteria</taxon>
        <taxon>Pseudomonadati</taxon>
        <taxon>Pseudomonadota</taxon>
        <taxon>Alphaproteobacteria</taxon>
        <taxon>Rhodospirillales</taxon>
        <taxon>Oceanibaculaceae</taxon>
        <taxon>Oceanibaculum</taxon>
    </lineage>
</organism>
<dbReference type="InterPro" id="IPR001173">
    <property type="entry name" value="Glyco_trans_2-like"/>
</dbReference>
<dbReference type="GO" id="GO:0016740">
    <property type="term" value="F:transferase activity"/>
    <property type="evidence" value="ECO:0007669"/>
    <property type="project" value="UniProtKB-KW"/>
</dbReference>
<protein>
    <submittedName>
        <fullName evidence="2">GT2 family glycosyltransferase</fullName>
    </submittedName>
</protein>
<accession>A0A420WSA6</accession>
<evidence type="ECO:0000313" key="3">
    <source>
        <dbReference type="Proteomes" id="UP000277424"/>
    </source>
</evidence>
<sequence>MAGTPSILFACRLAGGCCYVEAADAGGVPDGAVFIGRQADGLTRFGRFQPDEPAIEAVTGPDAYLRRTAAYPTEVRFALRAALGRMSAPAFGPDFAWLQRLEALPARQRADRAYDFGTGLTLAIPCGDAGLFLRGWLWDPHGAVERLMLISPFGERQPVTPHFLPLNDDPVRRHFAPDGLPAHPAPPNFAAFVPLARDPRHCLQVRLEIALQGGLTEELVSPVHRLSRPRGRDALLASLPAEAVTPALLEECVHPALSALNGDLMAGRYLAEIEGFGAVPASPTVSIIVPLYGAYDFLDIQAARFGFDPGLRDAELIYVLDRPEDAALVRDRLDGLHRTYGLACRLAVCAENYGYGPACMLGAGLANAPLLLFLNADVVPEESGWLARLAAFHRAQPDVGVTGPRLLFPDGGLQHAGLFFSHGEQRWWVNRHYWKGFPGDHPPALVSREVPGVTGACLMIDAGLFRQAGGFDAGYVLGDFEDSTLALACRALGRRNHYCADVVLTHQERTSMALHPGHRGGIASAYNGWLQDRVWGEAIAALMADPAFAETPLPVPA</sequence>
<dbReference type="PANTHER" id="PTHR43179">
    <property type="entry name" value="RHAMNOSYLTRANSFERASE WBBL"/>
    <property type="match status" value="1"/>
</dbReference>
<evidence type="ECO:0000313" key="2">
    <source>
        <dbReference type="EMBL" id="RKQ73870.1"/>
    </source>
</evidence>
<gene>
    <name evidence="2" type="ORF">BCL74_1662</name>
</gene>
<dbReference type="Proteomes" id="UP000277424">
    <property type="component" value="Unassembled WGS sequence"/>
</dbReference>
<dbReference type="EMBL" id="RBIG01000001">
    <property type="protein sequence ID" value="RKQ73870.1"/>
    <property type="molecule type" value="Genomic_DNA"/>
</dbReference>
<dbReference type="Gene3D" id="3.90.550.10">
    <property type="entry name" value="Spore Coat Polysaccharide Biosynthesis Protein SpsA, Chain A"/>
    <property type="match status" value="1"/>
</dbReference>